<dbReference type="KEGG" id="salx:SALLE_v1c01720"/>
<evidence type="ECO:0000313" key="1">
    <source>
        <dbReference type="EMBL" id="AXK50848.1"/>
    </source>
</evidence>
<reference evidence="1 2" key="1">
    <citation type="submission" date="2018-07" db="EMBL/GenBank/DDBJ databases">
        <title>Complete genome sequence of Spiroplasma alleghenense PLHS-1 (ATCC 51752).</title>
        <authorList>
            <person name="Chou L."/>
            <person name="Lee T.-Y."/>
            <person name="Tsai Y.-M."/>
            <person name="Kuo C.-H."/>
        </authorList>
    </citation>
    <scope>NUCLEOTIDE SEQUENCE [LARGE SCALE GENOMIC DNA]</scope>
    <source>
        <strain evidence="1 2">PLHS-1</strain>
    </source>
</reference>
<dbReference type="OrthoDB" id="388693at2"/>
<accession>A0A345Z2L9</accession>
<proteinExistence type="predicted"/>
<protein>
    <submittedName>
        <fullName evidence="1">Uncharacterized protein</fullName>
    </submittedName>
</protein>
<name>A0A345Z2L9_9MOLU</name>
<sequence>MEKRTWEDYKIIVNKIVGEEMSLLKLSPEFYESPVTKSIIKYWDKNKDIFKLQKFLDKQMSEMSEDLIESNDEIDDFSEIIFIRMMALTTTLIVVIKNFNQKTDLFWNKRFKEINSANHNFLIHLVPRIVGSHYLQNFALEIRNLLIPESLSIFGNKVLNKINHIDQEENLELFFEELYDLQESFEDMLEGVSESEFDLSEQEINDSGVFFNWSMYVEASLYYLLLIHENLLVIEEANTRLLIQEEKYHMTNRQEKLAELRIIHFGPEIGNDYSKLKN</sequence>
<gene>
    <name evidence="1" type="ORF">SALLE_v1c01720</name>
</gene>
<dbReference type="EMBL" id="CP031376">
    <property type="protein sequence ID" value="AXK50848.1"/>
    <property type="molecule type" value="Genomic_DNA"/>
</dbReference>
<dbReference type="AlphaFoldDB" id="A0A345Z2L9"/>
<dbReference type="Proteomes" id="UP000254792">
    <property type="component" value="Chromosome"/>
</dbReference>
<keyword evidence="2" id="KW-1185">Reference proteome</keyword>
<organism evidence="1 2">
    <name type="scientific">Spiroplasma alleghenense</name>
    <dbReference type="NCBI Taxonomy" id="216931"/>
    <lineage>
        <taxon>Bacteria</taxon>
        <taxon>Bacillati</taxon>
        <taxon>Mycoplasmatota</taxon>
        <taxon>Mollicutes</taxon>
        <taxon>Entomoplasmatales</taxon>
        <taxon>Spiroplasmataceae</taxon>
        <taxon>Spiroplasma</taxon>
    </lineage>
</organism>
<dbReference type="RefSeq" id="WP_115557770.1">
    <property type="nucleotide sequence ID" value="NZ_CP031376.1"/>
</dbReference>
<evidence type="ECO:0000313" key="2">
    <source>
        <dbReference type="Proteomes" id="UP000254792"/>
    </source>
</evidence>